<dbReference type="InterPro" id="IPR043141">
    <property type="entry name" value="Ribosomal_uL10-like_sf"/>
</dbReference>
<accession>A0A1F5QBB3</accession>
<organism evidence="6 7">
    <name type="scientific">Candidatus Doudnabacteria bacterium RIFCSPLOWO2_02_FULL_48_13</name>
    <dbReference type="NCBI Taxonomy" id="1817845"/>
    <lineage>
        <taxon>Bacteria</taxon>
        <taxon>Candidatus Doudnaibacteriota</taxon>
    </lineage>
</organism>
<evidence type="ECO:0000256" key="5">
    <source>
        <dbReference type="HAMAP-Rule" id="MF_00362"/>
    </source>
</evidence>
<evidence type="ECO:0000256" key="1">
    <source>
        <dbReference type="ARBA" id="ARBA00008889"/>
    </source>
</evidence>
<gene>
    <name evidence="5" type="primary">rplJ</name>
    <name evidence="6" type="ORF">A3J05_03860</name>
</gene>
<proteinExistence type="inferred from homology"/>
<dbReference type="Pfam" id="PF00466">
    <property type="entry name" value="Ribosomal_L10"/>
    <property type="match status" value="1"/>
</dbReference>
<keyword evidence="2 5" id="KW-0689">Ribosomal protein</keyword>
<dbReference type="SUPFAM" id="SSF160369">
    <property type="entry name" value="Ribosomal protein L10-like"/>
    <property type="match status" value="1"/>
</dbReference>
<dbReference type="Gene3D" id="6.10.250.290">
    <property type="match status" value="1"/>
</dbReference>
<dbReference type="NCBIfam" id="NF000955">
    <property type="entry name" value="PRK00099.1-1"/>
    <property type="match status" value="1"/>
</dbReference>
<dbReference type="InterPro" id="IPR047865">
    <property type="entry name" value="Ribosomal_uL10_bac_type"/>
</dbReference>
<dbReference type="InterPro" id="IPR022973">
    <property type="entry name" value="Ribosomal_uL10_bac"/>
</dbReference>
<dbReference type="GO" id="GO:0070180">
    <property type="term" value="F:large ribosomal subunit rRNA binding"/>
    <property type="evidence" value="ECO:0007669"/>
    <property type="project" value="UniProtKB-UniRule"/>
</dbReference>
<dbReference type="HAMAP" id="MF_00362">
    <property type="entry name" value="Ribosomal_uL10"/>
    <property type="match status" value="1"/>
</dbReference>
<dbReference type="EMBL" id="MFFF01000019">
    <property type="protein sequence ID" value="OGE99448.1"/>
    <property type="molecule type" value="Genomic_DNA"/>
</dbReference>
<comment type="similarity">
    <text evidence="1 5">Belongs to the universal ribosomal protein uL10 family.</text>
</comment>
<dbReference type="CDD" id="cd05797">
    <property type="entry name" value="Ribosomal_L10"/>
    <property type="match status" value="1"/>
</dbReference>
<comment type="subunit">
    <text evidence="5">Part of the ribosomal stalk of the 50S ribosomal subunit. The N-terminus interacts with L11 and the large rRNA to form the base of the stalk. The C-terminus forms an elongated spine to which L12 dimers bind in a sequential fashion forming a multimeric L10(L12)X complex.</text>
</comment>
<comment type="function">
    <text evidence="5">Forms part of the ribosomal stalk, playing a central role in the interaction of the ribosome with GTP-bound translation factors.</text>
</comment>
<dbReference type="PANTHER" id="PTHR11560">
    <property type="entry name" value="39S RIBOSOMAL PROTEIN L10, MITOCHONDRIAL"/>
    <property type="match status" value="1"/>
</dbReference>
<protein>
    <recommendedName>
        <fullName evidence="4 5">Large ribosomal subunit protein uL10</fullName>
    </recommendedName>
</protein>
<comment type="caution">
    <text evidence="6">The sequence shown here is derived from an EMBL/GenBank/DDBJ whole genome shotgun (WGS) entry which is preliminary data.</text>
</comment>
<evidence type="ECO:0000256" key="2">
    <source>
        <dbReference type="ARBA" id="ARBA00022980"/>
    </source>
</evidence>
<evidence type="ECO:0000256" key="3">
    <source>
        <dbReference type="ARBA" id="ARBA00023274"/>
    </source>
</evidence>
<dbReference type="GO" id="GO:0005840">
    <property type="term" value="C:ribosome"/>
    <property type="evidence" value="ECO:0007669"/>
    <property type="project" value="UniProtKB-KW"/>
</dbReference>
<dbReference type="InterPro" id="IPR001790">
    <property type="entry name" value="Ribosomal_uL10"/>
</dbReference>
<evidence type="ECO:0000313" key="6">
    <source>
        <dbReference type="EMBL" id="OGE99448.1"/>
    </source>
</evidence>
<keyword evidence="5" id="KW-0699">rRNA-binding</keyword>
<dbReference type="Proteomes" id="UP000177235">
    <property type="component" value="Unassembled WGS sequence"/>
</dbReference>
<keyword evidence="5" id="KW-0694">RNA-binding</keyword>
<reference evidence="6 7" key="1">
    <citation type="journal article" date="2016" name="Nat. Commun.">
        <title>Thousands of microbial genomes shed light on interconnected biogeochemical processes in an aquifer system.</title>
        <authorList>
            <person name="Anantharaman K."/>
            <person name="Brown C.T."/>
            <person name="Hug L.A."/>
            <person name="Sharon I."/>
            <person name="Castelle C.J."/>
            <person name="Probst A.J."/>
            <person name="Thomas B.C."/>
            <person name="Singh A."/>
            <person name="Wilkins M.J."/>
            <person name="Karaoz U."/>
            <person name="Brodie E.L."/>
            <person name="Williams K.H."/>
            <person name="Hubbard S.S."/>
            <person name="Banfield J.F."/>
        </authorList>
    </citation>
    <scope>NUCLEOTIDE SEQUENCE [LARGE SCALE GENOMIC DNA]</scope>
</reference>
<dbReference type="Gene3D" id="3.30.70.1730">
    <property type="match status" value="1"/>
</dbReference>
<sequence>MLNKQEKKDLVIKLAEDIKASKAAVFCDFAGLPTREIQKIRSTLRKENVSYKVVKINLLKKALRLAGIDIKALTLNKPMAVSLSADDETAAARILHTFAKTQENLKIVSGMLDNAIIDASQVKALASLPTKQELLGQLVGVIAGPVRNLVGVLSGNVRQLVYVLNAIGQNK</sequence>
<evidence type="ECO:0000313" key="7">
    <source>
        <dbReference type="Proteomes" id="UP000177235"/>
    </source>
</evidence>
<dbReference type="AlphaFoldDB" id="A0A1F5QBB3"/>
<evidence type="ECO:0000256" key="4">
    <source>
        <dbReference type="ARBA" id="ARBA00035202"/>
    </source>
</evidence>
<dbReference type="GO" id="GO:1990904">
    <property type="term" value="C:ribonucleoprotein complex"/>
    <property type="evidence" value="ECO:0007669"/>
    <property type="project" value="UniProtKB-KW"/>
</dbReference>
<keyword evidence="3 5" id="KW-0687">Ribonucleoprotein</keyword>
<dbReference type="GO" id="GO:0006412">
    <property type="term" value="P:translation"/>
    <property type="evidence" value="ECO:0007669"/>
    <property type="project" value="UniProtKB-UniRule"/>
</dbReference>
<name>A0A1F5QBB3_9BACT</name>